<keyword evidence="1" id="KW-0479">Metal-binding</keyword>
<dbReference type="Gene3D" id="3.30.40.10">
    <property type="entry name" value="Zinc/RING finger domain, C3HC4 (zinc finger)"/>
    <property type="match status" value="1"/>
</dbReference>
<accession>T0SCF3</accession>
<proteinExistence type="predicted"/>
<dbReference type="VEuPathDB" id="FungiDB:SDRG_02356"/>
<name>T0SCF3_SAPDV</name>
<feature type="compositionally biased region" description="Pro residues" evidence="2">
    <location>
        <begin position="386"/>
        <end position="399"/>
    </location>
</feature>
<organism evidence="4 5">
    <name type="scientific">Saprolegnia diclina (strain VS20)</name>
    <dbReference type="NCBI Taxonomy" id="1156394"/>
    <lineage>
        <taxon>Eukaryota</taxon>
        <taxon>Sar</taxon>
        <taxon>Stramenopiles</taxon>
        <taxon>Oomycota</taxon>
        <taxon>Saprolegniomycetes</taxon>
        <taxon>Saprolegniales</taxon>
        <taxon>Saprolegniaceae</taxon>
        <taxon>Saprolegnia</taxon>
    </lineage>
</organism>
<evidence type="ECO:0000256" key="2">
    <source>
        <dbReference type="SAM" id="MobiDB-lite"/>
    </source>
</evidence>
<feature type="region of interest" description="Disordered" evidence="2">
    <location>
        <begin position="343"/>
        <end position="400"/>
    </location>
</feature>
<dbReference type="GeneID" id="19943083"/>
<dbReference type="EMBL" id="JH767136">
    <property type="protein sequence ID" value="EQC40462.1"/>
    <property type="molecule type" value="Genomic_DNA"/>
</dbReference>
<reference evidence="4 5" key="1">
    <citation type="submission" date="2012-04" db="EMBL/GenBank/DDBJ databases">
        <title>The Genome Sequence of Saprolegnia declina VS20.</title>
        <authorList>
            <consortium name="The Broad Institute Genome Sequencing Platform"/>
            <person name="Russ C."/>
            <person name="Nusbaum C."/>
            <person name="Tyler B."/>
            <person name="van West P."/>
            <person name="Dieguez-Uribeondo J."/>
            <person name="de Bruijn I."/>
            <person name="Tripathy S."/>
            <person name="Jiang R."/>
            <person name="Young S.K."/>
            <person name="Zeng Q."/>
            <person name="Gargeya S."/>
            <person name="Fitzgerald M."/>
            <person name="Haas B."/>
            <person name="Abouelleil A."/>
            <person name="Alvarado L."/>
            <person name="Arachchi H.M."/>
            <person name="Berlin A."/>
            <person name="Chapman S.B."/>
            <person name="Goldberg J."/>
            <person name="Griggs A."/>
            <person name="Gujja S."/>
            <person name="Hansen M."/>
            <person name="Howarth C."/>
            <person name="Imamovic A."/>
            <person name="Larimer J."/>
            <person name="McCowen C."/>
            <person name="Montmayeur A."/>
            <person name="Murphy C."/>
            <person name="Neiman D."/>
            <person name="Pearson M."/>
            <person name="Priest M."/>
            <person name="Roberts A."/>
            <person name="Saif S."/>
            <person name="Shea T."/>
            <person name="Sisk P."/>
            <person name="Sykes S."/>
            <person name="Wortman J."/>
            <person name="Nusbaum C."/>
            <person name="Birren B."/>
        </authorList>
    </citation>
    <scope>NUCLEOTIDE SEQUENCE [LARGE SCALE GENOMIC DNA]</scope>
    <source>
        <strain evidence="4 5">VS20</strain>
    </source>
</reference>
<feature type="domain" description="RING-type" evidence="3">
    <location>
        <begin position="543"/>
        <end position="578"/>
    </location>
</feature>
<evidence type="ECO:0000256" key="1">
    <source>
        <dbReference type="PROSITE-ProRule" id="PRU00175"/>
    </source>
</evidence>
<dbReference type="Proteomes" id="UP000030762">
    <property type="component" value="Unassembled WGS sequence"/>
</dbReference>
<dbReference type="SMART" id="SM00184">
    <property type="entry name" value="RING"/>
    <property type="match status" value="1"/>
</dbReference>
<keyword evidence="1" id="KW-0863">Zinc-finger</keyword>
<gene>
    <name evidence="4" type="ORF">SDRG_02356</name>
</gene>
<sequence>MDAELRRLLGKPPASRELKRALEPDLYMERVDLIPGTQSVPDFVATNAPLSGDRLQHALYLASIDIPLLDELYLPFLAAFFDLGSLQSLAIPAFAASRRHLLLQPIPGSAAAVHIANVMEIAHRQLPAQAAGLIILTTLPLRGQDRALVPSMTTCSSAGKPVHLLTLPSPALNAPTIERLLGAFLSLVGIQPCGLYHCVSQHCSQPTLALCPLCLRKLSLVIPHFNVVRRYEALVNVCKTVPDEWARSLHQWCLDRLSFITNGSKGGGDATLDDPPAPSKPPTRCAIIVAMDSIDLDDIELTFDEQDASSTVLELLRMNTGATSAGYNFRLLADAHQSWYPQPRPALRRPCGTQRRRSHSLPSALPVSMTAPGADVPCSEVEPEPEPLARPPSKQPPTPQQRLQECLVRNMALTQAIAQKSKEIERHALIVLQLQQQLDHAEARVQYHVDLATKMEKRLALANERTRVTSEGYVTLKQRLNGLRVELAATTKDNQRLRGKNVPDLSFDDLEALEATLEASLCSVRDGLKAQYRAAMEARSDLCIVCYSEPVSIVLLPCRHRVLCGACAVRVATCPVDRHEITDMLSTFGHAA</sequence>
<dbReference type="STRING" id="1156394.T0SCF3"/>
<dbReference type="InterPro" id="IPR051728">
    <property type="entry name" value="RING-FYVE_E3_ubiquitin-ligase"/>
</dbReference>
<keyword evidence="5" id="KW-1185">Reference proteome</keyword>
<keyword evidence="1" id="KW-0862">Zinc</keyword>
<protein>
    <recommendedName>
        <fullName evidence="3">RING-type domain-containing protein</fullName>
    </recommendedName>
</protein>
<evidence type="ECO:0000259" key="3">
    <source>
        <dbReference type="PROSITE" id="PS50089"/>
    </source>
</evidence>
<dbReference type="PANTHER" id="PTHR14879:SF5">
    <property type="entry name" value="RING-TYPE DOMAIN-CONTAINING PROTEIN"/>
    <property type="match status" value="1"/>
</dbReference>
<evidence type="ECO:0000313" key="5">
    <source>
        <dbReference type="Proteomes" id="UP000030762"/>
    </source>
</evidence>
<evidence type="ECO:0000313" key="4">
    <source>
        <dbReference type="EMBL" id="EQC40462.1"/>
    </source>
</evidence>
<dbReference type="AlphaFoldDB" id="T0SCF3"/>
<dbReference type="RefSeq" id="XP_008606161.1">
    <property type="nucleotide sequence ID" value="XM_008607939.1"/>
</dbReference>
<dbReference type="PANTHER" id="PTHR14879">
    <property type="entry name" value="CASPASE REGULATOR, RING FINGER DOMAIN-CONTAINING"/>
    <property type="match status" value="1"/>
</dbReference>
<dbReference type="InParanoid" id="T0SCF3"/>
<dbReference type="GO" id="GO:0008270">
    <property type="term" value="F:zinc ion binding"/>
    <property type="evidence" value="ECO:0007669"/>
    <property type="project" value="UniProtKB-KW"/>
</dbReference>
<dbReference type="InterPro" id="IPR001841">
    <property type="entry name" value="Znf_RING"/>
</dbReference>
<dbReference type="Pfam" id="PF13920">
    <property type="entry name" value="zf-C3HC4_3"/>
    <property type="match status" value="1"/>
</dbReference>
<dbReference type="InterPro" id="IPR013083">
    <property type="entry name" value="Znf_RING/FYVE/PHD"/>
</dbReference>
<dbReference type="OrthoDB" id="1711136at2759"/>
<dbReference type="PROSITE" id="PS50089">
    <property type="entry name" value="ZF_RING_2"/>
    <property type="match status" value="1"/>
</dbReference>
<dbReference type="SUPFAM" id="SSF57850">
    <property type="entry name" value="RING/U-box"/>
    <property type="match status" value="1"/>
</dbReference>